<proteinExistence type="predicted"/>
<evidence type="ECO:0000313" key="3">
    <source>
        <dbReference type="Proteomes" id="UP001642540"/>
    </source>
</evidence>
<evidence type="ECO:0000256" key="1">
    <source>
        <dbReference type="SAM" id="Phobius"/>
    </source>
</evidence>
<keyword evidence="3" id="KW-1185">Reference proteome</keyword>
<reference evidence="2 3" key="1">
    <citation type="submission" date="2024-08" db="EMBL/GenBank/DDBJ databases">
        <authorList>
            <person name="Cucini C."/>
            <person name="Frati F."/>
        </authorList>
    </citation>
    <scope>NUCLEOTIDE SEQUENCE [LARGE SCALE GENOMIC DNA]</scope>
</reference>
<name>A0ABP1S4M5_9HEXA</name>
<evidence type="ECO:0000313" key="2">
    <source>
        <dbReference type="EMBL" id="CAL8143246.1"/>
    </source>
</evidence>
<comment type="caution">
    <text evidence="2">The sequence shown here is derived from an EMBL/GenBank/DDBJ whole genome shotgun (WGS) entry which is preliminary data.</text>
</comment>
<feature type="transmembrane region" description="Helical" evidence="1">
    <location>
        <begin position="31"/>
        <end position="53"/>
    </location>
</feature>
<gene>
    <name evidence="2" type="ORF">ODALV1_LOCUS29387</name>
</gene>
<organism evidence="2 3">
    <name type="scientific">Orchesella dallaii</name>
    <dbReference type="NCBI Taxonomy" id="48710"/>
    <lineage>
        <taxon>Eukaryota</taxon>
        <taxon>Metazoa</taxon>
        <taxon>Ecdysozoa</taxon>
        <taxon>Arthropoda</taxon>
        <taxon>Hexapoda</taxon>
        <taxon>Collembola</taxon>
        <taxon>Entomobryomorpha</taxon>
        <taxon>Entomobryoidea</taxon>
        <taxon>Orchesellidae</taxon>
        <taxon>Orchesellinae</taxon>
        <taxon>Orchesella</taxon>
    </lineage>
</organism>
<keyword evidence="1" id="KW-0472">Membrane</keyword>
<protein>
    <submittedName>
        <fullName evidence="2">Uncharacterized protein</fullName>
    </submittedName>
</protein>
<keyword evidence="1" id="KW-1133">Transmembrane helix</keyword>
<accession>A0ABP1S4M5</accession>
<dbReference type="EMBL" id="CAXLJM020000151">
    <property type="protein sequence ID" value="CAL8143246.1"/>
    <property type="molecule type" value="Genomic_DNA"/>
</dbReference>
<dbReference type="Proteomes" id="UP001642540">
    <property type="component" value="Unassembled WGS sequence"/>
</dbReference>
<sequence length="189" mass="21661">MEETTTFSIYPTQFSATDYHFEESIVFWDMAVAWLVLNLTMICVIVILLLLILQTTITVIRRFCVGKQDKALAKQASTAAMKNTNKVGRRIYLPRPSLKNWSRRRSQSFSRDADGIIKKDVVGVGCSNVGVNIVGEDFWEAYLTRDNIPQEYYDDHEDFLELGRNAGNMKLRRLNGVNLQTIKTYDVIP</sequence>
<keyword evidence="1" id="KW-0812">Transmembrane</keyword>